<accession>A0AAU7P0R5</accession>
<evidence type="ECO:0000313" key="2">
    <source>
        <dbReference type="EMBL" id="XBS22854.1"/>
    </source>
</evidence>
<proteinExistence type="predicted"/>
<protein>
    <submittedName>
        <fullName evidence="2">Type 4 pilus major pilin</fullName>
    </submittedName>
</protein>
<dbReference type="RefSeq" id="WP_305910461.1">
    <property type="nucleotide sequence ID" value="NZ_CP157744.1"/>
</dbReference>
<evidence type="ECO:0000256" key="1">
    <source>
        <dbReference type="SAM" id="Phobius"/>
    </source>
</evidence>
<dbReference type="Proteomes" id="UP001225378">
    <property type="component" value="Plasmid unnamed2"/>
</dbReference>
<dbReference type="GO" id="GO:0009289">
    <property type="term" value="C:pilus"/>
    <property type="evidence" value="ECO:0007669"/>
    <property type="project" value="InterPro"/>
</dbReference>
<dbReference type="SUPFAM" id="SSF54523">
    <property type="entry name" value="Pili subunits"/>
    <property type="match status" value="1"/>
</dbReference>
<dbReference type="AlphaFoldDB" id="A0AAU7P0R5"/>
<evidence type="ECO:0000313" key="3">
    <source>
        <dbReference type="Proteomes" id="UP001225378"/>
    </source>
</evidence>
<dbReference type="KEGG" id="mech:Q9L42_021345"/>
<gene>
    <name evidence="2" type="ORF">Q9L42_021345</name>
</gene>
<dbReference type="InterPro" id="IPR045584">
    <property type="entry name" value="Pilin-like"/>
</dbReference>
<keyword evidence="1" id="KW-1133">Transmembrane helix</keyword>
<geneLocation type="plasmid" evidence="2 3">
    <name>unnamed2</name>
</geneLocation>
<keyword evidence="1" id="KW-0472">Membrane</keyword>
<dbReference type="Pfam" id="PF05307">
    <property type="entry name" value="Bundlin"/>
    <property type="match status" value="1"/>
</dbReference>
<keyword evidence="2" id="KW-0614">Plasmid</keyword>
<feature type="transmembrane region" description="Helical" evidence="1">
    <location>
        <begin position="12"/>
        <end position="37"/>
    </location>
</feature>
<keyword evidence="3" id="KW-1185">Reference proteome</keyword>
<sequence length="171" mass="17433">MKKAPATKRQLGMTLVELLLVIGIGSLIVVGGIALFGSASDKNKGTRLVRDFGVLTATASSMYANSPNYAGISNTVLINSRGLPTSMVSGTNIVHPWGTISVAPASGNTQYTVTYSSGIPSEICVSFVTSTINSVDGIKVDGTVVPPNNAVSIATSKCGSSTAGPIIVTNQ</sequence>
<dbReference type="InterPro" id="IPR007971">
    <property type="entry name" value="Bundlin"/>
</dbReference>
<dbReference type="Gene3D" id="3.30.1690.10">
    <property type="entry name" value="TcpA-like pilin"/>
    <property type="match status" value="1"/>
</dbReference>
<dbReference type="EMBL" id="CP157744">
    <property type="protein sequence ID" value="XBS22854.1"/>
    <property type="molecule type" value="Genomic_DNA"/>
</dbReference>
<organism evidence="2 3">
    <name type="scientific">Methylomarinum roseum</name>
    <dbReference type="NCBI Taxonomy" id="3067653"/>
    <lineage>
        <taxon>Bacteria</taxon>
        <taxon>Pseudomonadati</taxon>
        <taxon>Pseudomonadota</taxon>
        <taxon>Gammaproteobacteria</taxon>
        <taxon>Methylococcales</taxon>
        <taxon>Methylococcaceae</taxon>
        <taxon>Methylomarinum</taxon>
    </lineage>
</organism>
<reference evidence="2 3" key="1">
    <citation type="journal article" date="2024" name="Microbiology">
        <title>Methylomarinum rosea sp. nov., a novel halophilic methanotrophic bacterium from the hypersaline Lake Elton.</title>
        <authorList>
            <person name="Suleimanov R.Z."/>
            <person name="Oshkin I.Y."/>
            <person name="Danilova O.V."/>
            <person name="Suzina N.E."/>
            <person name="Dedysh S.N."/>
        </authorList>
    </citation>
    <scope>NUCLEOTIDE SEQUENCE [LARGE SCALE GENOMIC DNA]</scope>
    <source>
        <strain evidence="2 3">Ch1-1</strain>
        <plasmid evidence="3">unnamed2</plasmid>
    </source>
</reference>
<name>A0AAU7P0R5_9GAMM</name>
<keyword evidence="1" id="KW-0812">Transmembrane</keyword>